<accession>A0A392SIT0</accession>
<proteinExistence type="predicted"/>
<feature type="non-terminal residue" evidence="1">
    <location>
        <position position="1"/>
    </location>
</feature>
<evidence type="ECO:0000313" key="2">
    <source>
        <dbReference type="Proteomes" id="UP000265520"/>
    </source>
</evidence>
<comment type="caution">
    <text evidence="1">The sequence shown here is derived from an EMBL/GenBank/DDBJ whole genome shotgun (WGS) entry which is preliminary data.</text>
</comment>
<evidence type="ECO:0000313" key="1">
    <source>
        <dbReference type="EMBL" id="MCI47766.1"/>
    </source>
</evidence>
<reference evidence="1 2" key="1">
    <citation type="journal article" date="2018" name="Front. Plant Sci.">
        <title>Red Clover (Trifolium pratense) and Zigzag Clover (T. medium) - A Picture of Genomic Similarities and Differences.</title>
        <authorList>
            <person name="Dluhosova J."/>
            <person name="Istvanek J."/>
            <person name="Nedelnik J."/>
            <person name="Repkova J."/>
        </authorList>
    </citation>
    <scope>NUCLEOTIDE SEQUENCE [LARGE SCALE GENOMIC DNA]</scope>
    <source>
        <strain evidence="2">cv. 10/8</strain>
        <tissue evidence="1">Leaf</tissue>
    </source>
</reference>
<protein>
    <submittedName>
        <fullName evidence="1">Uncharacterized protein</fullName>
    </submittedName>
</protein>
<sequence>TFGVGGVRCGAALRITLVRIYNGGGRFGSFLSGSDLVQSAPPPPRWWLSVFFGYSSLPTA</sequence>
<dbReference type="EMBL" id="LXQA010376765">
    <property type="protein sequence ID" value="MCI47766.1"/>
    <property type="molecule type" value="Genomic_DNA"/>
</dbReference>
<name>A0A392SIT0_9FABA</name>
<keyword evidence="2" id="KW-1185">Reference proteome</keyword>
<dbReference type="Proteomes" id="UP000265520">
    <property type="component" value="Unassembled WGS sequence"/>
</dbReference>
<dbReference type="AlphaFoldDB" id="A0A392SIT0"/>
<organism evidence="1 2">
    <name type="scientific">Trifolium medium</name>
    <dbReference type="NCBI Taxonomy" id="97028"/>
    <lineage>
        <taxon>Eukaryota</taxon>
        <taxon>Viridiplantae</taxon>
        <taxon>Streptophyta</taxon>
        <taxon>Embryophyta</taxon>
        <taxon>Tracheophyta</taxon>
        <taxon>Spermatophyta</taxon>
        <taxon>Magnoliopsida</taxon>
        <taxon>eudicotyledons</taxon>
        <taxon>Gunneridae</taxon>
        <taxon>Pentapetalae</taxon>
        <taxon>rosids</taxon>
        <taxon>fabids</taxon>
        <taxon>Fabales</taxon>
        <taxon>Fabaceae</taxon>
        <taxon>Papilionoideae</taxon>
        <taxon>50 kb inversion clade</taxon>
        <taxon>NPAAA clade</taxon>
        <taxon>Hologalegina</taxon>
        <taxon>IRL clade</taxon>
        <taxon>Trifolieae</taxon>
        <taxon>Trifolium</taxon>
    </lineage>
</organism>